<dbReference type="InterPro" id="IPR036249">
    <property type="entry name" value="Thioredoxin-like_sf"/>
</dbReference>
<feature type="domain" description="Thioredoxin" evidence="1">
    <location>
        <begin position="2"/>
        <end position="61"/>
    </location>
</feature>
<sequence length="109" mass="12390">MTLILFCADWCSSCREFKPTFDALNIPGLSSYWVDIENEEHIMSGIEVENLPSVFILSTDKLSWYFGEIRPSLLFIEKILADLEAGKFESKPIEARFTNLLQNLPGAIT</sequence>
<dbReference type="SUPFAM" id="SSF52833">
    <property type="entry name" value="Thioredoxin-like"/>
    <property type="match status" value="1"/>
</dbReference>
<dbReference type="AlphaFoldDB" id="A0A6M9PJ23"/>
<protein>
    <recommendedName>
        <fullName evidence="1">Thioredoxin domain-containing protein</fullName>
    </recommendedName>
</protein>
<dbReference type="Proteomes" id="UP000501090">
    <property type="component" value="Chromosome"/>
</dbReference>
<dbReference type="CDD" id="cd02947">
    <property type="entry name" value="TRX_family"/>
    <property type="match status" value="1"/>
</dbReference>
<accession>A0A6M9PJ23</accession>
<dbReference type="RefSeq" id="WP_173960201.1">
    <property type="nucleotide sequence ID" value="NZ_CBCSCC010000002.1"/>
</dbReference>
<gene>
    <name evidence="2" type="ORF">DN92_04945</name>
</gene>
<evidence type="ECO:0000313" key="3">
    <source>
        <dbReference type="Proteomes" id="UP000501090"/>
    </source>
</evidence>
<dbReference type="Gene3D" id="3.40.30.10">
    <property type="entry name" value="Glutaredoxin"/>
    <property type="match status" value="1"/>
</dbReference>
<keyword evidence="3" id="KW-1185">Reference proteome</keyword>
<dbReference type="InterPro" id="IPR013766">
    <property type="entry name" value="Thioredoxin_domain"/>
</dbReference>
<evidence type="ECO:0000313" key="2">
    <source>
        <dbReference type="EMBL" id="QKM60439.1"/>
    </source>
</evidence>
<evidence type="ECO:0000259" key="1">
    <source>
        <dbReference type="Pfam" id="PF00085"/>
    </source>
</evidence>
<proteinExistence type="predicted"/>
<name>A0A6M9PJ23_9BURK</name>
<dbReference type="KEGG" id="pard:DN92_04945"/>
<reference evidence="2 3" key="1">
    <citation type="submission" date="2018-04" db="EMBL/GenBank/DDBJ databases">
        <title>Polynucleobacter sp. UK-Long2-W17 genome.</title>
        <authorList>
            <person name="Hahn M.W."/>
        </authorList>
    </citation>
    <scope>NUCLEOTIDE SEQUENCE [LARGE SCALE GENOMIC DNA]</scope>
    <source>
        <strain evidence="2 3">UK-Long2-W17</strain>
    </source>
</reference>
<dbReference type="EMBL" id="CP028940">
    <property type="protein sequence ID" value="QKM60439.1"/>
    <property type="molecule type" value="Genomic_DNA"/>
</dbReference>
<organism evidence="2 3">
    <name type="scientific">Polynucleobacter arcticus</name>
    <dbReference type="NCBI Taxonomy" id="1743165"/>
    <lineage>
        <taxon>Bacteria</taxon>
        <taxon>Pseudomonadati</taxon>
        <taxon>Pseudomonadota</taxon>
        <taxon>Betaproteobacteria</taxon>
        <taxon>Burkholderiales</taxon>
        <taxon>Burkholderiaceae</taxon>
        <taxon>Polynucleobacter</taxon>
    </lineage>
</organism>
<dbReference type="Pfam" id="PF00085">
    <property type="entry name" value="Thioredoxin"/>
    <property type="match status" value="1"/>
</dbReference>